<comment type="caution">
    <text evidence="5">The sequence shown here is derived from an EMBL/GenBank/DDBJ whole genome shotgun (WGS) entry which is preliminary data.</text>
</comment>
<dbReference type="InterPro" id="IPR024206">
    <property type="entry name" value="Gurmarin/antimicrobial_peptd"/>
</dbReference>
<dbReference type="Pfam" id="PF11410">
    <property type="entry name" value="Antifungal_pept"/>
    <property type="match status" value="1"/>
</dbReference>
<gene>
    <name evidence="5" type="ORF">EYZ11_013021</name>
</gene>
<keyword evidence="4" id="KW-0732">Signal</keyword>
<dbReference type="SUPFAM" id="SSF57048">
    <property type="entry name" value="Gurmarin-like"/>
    <property type="match status" value="1"/>
</dbReference>
<keyword evidence="3" id="KW-1015">Disulfide bond</keyword>
<keyword evidence="1" id="KW-0929">Antimicrobial</keyword>
<accession>A0A4S3IZ00</accession>
<name>A0A4S3IZ00_9EURO</name>
<feature type="signal peptide" evidence="4">
    <location>
        <begin position="1"/>
        <end position="17"/>
    </location>
</feature>
<reference evidence="5 6" key="1">
    <citation type="submission" date="2019-03" db="EMBL/GenBank/DDBJ databases">
        <title>The genome sequence of a newly discovered highly antifungal drug resistant Aspergillus species, Aspergillus tanneri NIH 1004.</title>
        <authorList>
            <person name="Mounaud S."/>
            <person name="Singh I."/>
            <person name="Joardar V."/>
            <person name="Pakala S."/>
            <person name="Pakala S."/>
            <person name="Venepally P."/>
            <person name="Hoover J."/>
            <person name="Nierman W."/>
            <person name="Chung J."/>
            <person name="Losada L."/>
        </authorList>
    </citation>
    <scope>NUCLEOTIDE SEQUENCE [LARGE SCALE GENOMIC DNA]</scope>
    <source>
        <strain evidence="5 6">NIH1004</strain>
    </source>
</reference>
<evidence type="ECO:0000256" key="4">
    <source>
        <dbReference type="SAM" id="SignalP"/>
    </source>
</evidence>
<evidence type="ECO:0000256" key="2">
    <source>
        <dbReference type="ARBA" id="ARBA00022854"/>
    </source>
</evidence>
<keyword evidence="2" id="KW-0960">Knottin</keyword>
<dbReference type="AlphaFoldDB" id="A0A4S3IZ00"/>
<feature type="chain" id="PRO_5020966085" description="CBM1 domain-containing protein" evidence="4">
    <location>
        <begin position="18"/>
        <end position="63"/>
    </location>
</feature>
<proteinExistence type="predicted"/>
<dbReference type="EMBL" id="SOSA01001156">
    <property type="protein sequence ID" value="THC87535.1"/>
    <property type="molecule type" value="Genomic_DNA"/>
</dbReference>
<protein>
    <recommendedName>
        <fullName evidence="7">CBM1 domain-containing protein</fullName>
    </recommendedName>
</protein>
<evidence type="ECO:0000313" key="5">
    <source>
        <dbReference type="EMBL" id="THC87535.1"/>
    </source>
</evidence>
<evidence type="ECO:0000256" key="1">
    <source>
        <dbReference type="ARBA" id="ARBA00022529"/>
    </source>
</evidence>
<evidence type="ECO:0000256" key="3">
    <source>
        <dbReference type="ARBA" id="ARBA00023157"/>
    </source>
</evidence>
<dbReference type="InterPro" id="IPR009101">
    <property type="entry name" value="Gurmarin/antifun_pep"/>
</dbReference>
<evidence type="ECO:0008006" key="7">
    <source>
        <dbReference type="Google" id="ProtNLM"/>
    </source>
</evidence>
<keyword evidence="6" id="KW-1185">Reference proteome</keyword>
<organism evidence="5 6">
    <name type="scientific">Aspergillus tanneri</name>
    <dbReference type="NCBI Taxonomy" id="1220188"/>
    <lineage>
        <taxon>Eukaryota</taxon>
        <taxon>Fungi</taxon>
        <taxon>Dikarya</taxon>
        <taxon>Ascomycota</taxon>
        <taxon>Pezizomycotina</taxon>
        <taxon>Eurotiomycetes</taxon>
        <taxon>Eurotiomycetidae</taxon>
        <taxon>Eurotiales</taxon>
        <taxon>Aspergillaceae</taxon>
        <taxon>Aspergillus</taxon>
        <taxon>Aspergillus subgen. Circumdati</taxon>
    </lineage>
</organism>
<dbReference type="Proteomes" id="UP000308092">
    <property type="component" value="Unassembled WGS sequence"/>
</dbReference>
<sequence>MKISLLTTLTLIGAALSVPVADGTKTIATGQPCTKDGKMGICEKGGFCLQEKNKPQGICKPVN</sequence>
<dbReference type="VEuPathDB" id="FungiDB:EYZ11_013021"/>
<evidence type="ECO:0000313" key="6">
    <source>
        <dbReference type="Proteomes" id="UP000308092"/>
    </source>
</evidence>